<organism evidence="2 3">
    <name type="scientific">Photobacterium piscicola</name>
    <dbReference type="NCBI Taxonomy" id="1378299"/>
    <lineage>
        <taxon>Bacteria</taxon>
        <taxon>Pseudomonadati</taxon>
        <taxon>Pseudomonadota</taxon>
        <taxon>Gammaproteobacteria</taxon>
        <taxon>Vibrionales</taxon>
        <taxon>Vibrionaceae</taxon>
        <taxon>Photobacterium</taxon>
    </lineage>
</organism>
<feature type="transmembrane region" description="Helical" evidence="1">
    <location>
        <begin position="86"/>
        <end position="113"/>
    </location>
</feature>
<gene>
    <name evidence="2" type="ORF">CZ809_00141</name>
</gene>
<dbReference type="Proteomes" id="UP000189966">
    <property type="component" value="Unassembled WGS sequence"/>
</dbReference>
<keyword evidence="1" id="KW-0472">Membrane</keyword>
<name>A0A1T5HV15_9GAMM</name>
<dbReference type="EMBL" id="FUZI01000001">
    <property type="protein sequence ID" value="SKC30665.1"/>
    <property type="molecule type" value="Genomic_DNA"/>
</dbReference>
<sequence>MNCNTGYTQQENSIKDRFFNSMPDDVLSSFTLEQKQEIEKSIVRNTSGSDHCIDLRPVIGFGKWRYYTVFIVGKDRRYQTRKRSSLSLLVKSLLILFGCISLFMFAILTMYLIKSALGIDIFKHFSFGVWDAFRNTFIK</sequence>
<proteinExistence type="predicted"/>
<evidence type="ECO:0000313" key="3">
    <source>
        <dbReference type="Proteomes" id="UP000189966"/>
    </source>
</evidence>
<reference evidence="2 3" key="1">
    <citation type="submission" date="2017-02" db="EMBL/GenBank/DDBJ databases">
        <authorList>
            <person name="Peterson S.W."/>
        </authorList>
    </citation>
    <scope>NUCLEOTIDE SEQUENCE [LARGE SCALE GENOMIC DNA]</scope>
    <source>
        <strain evidence="3">type strain: NCCB 100098</strain>
    </source>
</reference>
<dbReference type="OrthoDB" id="6264467at2"/>
<keyword evidence="1" id="KW-0812">Transmembrane</keyword>
<dbReference type="AlphaFoldDB" id="A0A1T5HV15"/>
<evidence type="ECO:0008006" key="4">
    <source>
        <dbReference type="Google" id="ProtNLM"/>
    </source>
</evidence>
<evidence type="ECO:0000313" key="2">
    <source>
        <dbReference type="EMBL" id="SKC30665.1"/>
    </source>
</evidence>
<protein>
    <recommendedName>
        <fullName evidence="4">3-phosphoshikimate 1-carboxyvinyltransferase</fullName>
    </recommendedName>
</protein>
<dbReference type="RefSeq" id="WP_080155538.1">
    <property type="nucleotide sequence ID" value="NZ_FUZI01000001.1"/>
</dbReference>
<keyword evidence="1" id="KW-1133">Transmembrane helix</keyword>
<evidence type="ECO:0000256" key="1">
    <source>
        <dbReference type="SAM" id="Phobius"/>
    </source>
</evidence>
<accession>A0A1T5HV15</accession>